<dbReference type="GO" id="GO:0004527">
    <property type="term" value="F:exonuclease activity"/>
    <property type="evidence" value="ECO:0007669"/>
    <property type="project" value="UniProtKB-KW"/>
</dbReference>
<dbReference type="Proteomes" id="UP000011626">
    <property type="component" value="Unassembled WGS sequence"/>
</dbReference>
<accession>M0CWQ3</accession>
<dbReference type="InterPro" id="IPR036691">
    <property type="entry name" value="Endo/exonu/phosph_ase_sf"/>
</dbReference>
<dbReference type="SUPFAM" id="SSF56219">
    <property type="entry name" value="DNase I-like"/>
    <property type="match status" value="1"/>
</dbReference>
<keyword evidence="2" id="KW-1185">Reference proteome</keyword>
<keyword evidence="1" id="KW-0255">Endonuclease</keyword>
<keyword evidence="1" id="KW-0378">Hydrolase</keyword>
<dbReference type="STRING" id="797114.C475_08081"/>
<organism evidence="1 2">
    <name type="scientific">Halosimplex carlsbadense 2-9-1</name>
    <dbReference type="NCBI Taxonomy" id="797114"/>
    <lineage>
        <taxon>Archaea</taxon>
        <taxon>Methanobacteriati</taxon>
        <taxon>Methanobacteriota</taxon>
        <taxon>Stenosarchaea group</taxon>
        <taxon>Halobacteria</taxon>
        <taxon>Halobacteriales</taxon>
        <taxon>Haloarculaceae</taxon>
        <taxon>Halosimplex</taxon>
    </lineage>
</organism>
<keyword evidence="1" id="KW-0540">Nuclease</keyword>
<keyword evidence="1" id="KW-0269">Exonuclease</keyword>
<reference evidence="1 2" key="1">
    <citation type="journal article" date="2014" name="PLoS Genet.">
        <title>Phylogenetically driven sequencing of extremely halophilic archaea reveals strategies for static and dynamic osmo-response.</title>
        <authorList>
            <person name="Becker E.A."/>
            <person name="Seitzer P.M."/>
            <person name="Tritt A."/>
            <person name="Larsen D."/>
            <person name="Krusor M."/>
            <person name="Yao A.I."/>
            <person name="Wu D."/>
            <person name="Madern D."/>
            <person name="Eisen J.A."/>
            <person name="Darling A.E."/>
            <person name="Facciotti M.T."/>
        </authorList>
    </citation>
    <scope>NUCLEOTIDE SEQUENCE [LARGE SCALE GENOMIC DNA]</scope>
    <source>
        <strain evidence="1 2">2-9-1</strain>
    </source>
</reference>
<dbReference type="RefSeq" id="WP_006883292.1">
    <property type="nucleotide sequence ID" value="NZ_AOIU01000018.1"/>
</dbReference>
<sequence length="70" mass="8147">MSAELRHRDVFRQQHGYGDLEVADTSWQSKRFDHLFASTELPATQCYYDHSGFERSDHAPIIADFELDSN</sequence>
<dbReference type="Gene3D" id="3.60.10.10">
    <property type="entry name" value="Endonuclease/exonuclease/phosphatase"/>
    <property type="match status" value="1"/>
</dbReference>
<evidence type="ECO:0000313" key="1">
    <source>
        <dbReference type="EMBL" id="ELZ26877.1"/>
    </source>
</evidence>
<gene>
    <name evidence="1" type="ORF">C475_08081</name>
</gene>
<comment type="caution">
    <text evidence="1">The sequence shown here is derived from an EMBL/GenBank/DDBJ whole genome shotgun (WGS) entry which is preliminary data.</text>
</comment>
<dbReference type="GO" id="GO:0004519">
    <property type="term" value="F:endonuclease activity"/>
    <property type="evidence" value="ECO:0007669"/>
    <property type="project" value="UniProtKB-KW"/>
</dbReference>
<dbReference type="OrthoDB" id="338669at2157"/>
<name>M0CWQ3_9EURY</name>
<dbReference type="AlphaFoldDB" id="M0CWQ3"/>
<proteinExistence type="predicted"/>
<evidence type="ECO:0000313" key="2">
    <source>
        <dbReference type="Proteomes" id="UP000011626"/>
    </source>
</evidence>
<dbReference type="eggNOG" id="arCOG02207">
    <property type="taxonomic scope" value="Archaea"/>
</dbReference>
<protein>
    <submittedName>
        <fullName evidence="1">Endonuclease/exonuclease/phosphatase</fullName>
    </submittedName>
</protein>
<dbReference type="EMBL" id="AOIU01000018">
    <property type="protein sequence ID" value="ELZ26877.1"/>
    <property type="molecule type" value="Genomic_DNA"/>
</dbReference>